<dbReference type="InterPro" id="IPR036138">
    <property type="entry name" value="PBP_dimer_sf"/>
</dbReference>
<dbReference type="eggNOG" id="COG0768">
    <property type="taxonomic scope" value="Bacteria"/>
</dbReference>
<dbReference type="Pfam" id="PF03717">
    <property type="entry name" value="PBP_dimer"/>
    <property type="match status" value="1"/>
</dbReference>
<dbReference type="InterPro" id="IPR050515">
    <property type="entry name" value="Beta-lactam/transpept"/>
</dbReference>
<evidence type="ECO:0000256" key="2">
    <source>
        <dbReference type="ARBA" id="ARBA00004752"/>
    </source>
</evidence>
<name>A0A081LC97_9BACI</name>
<evidence type="ECO:0000256" key="6">
    <source>
        <dbReference type="ARBA" id="ARBA00034000"/>
    </source>
</evidence>
<dbReference type="PANTHER" id="PTHR30627">
    <property type="entry name" value="PEPTIDOGLYCAN D,D-TRANSPEPTIDASE"/>
    <property type="match status" value="1"/>
</dbReference>
<dbReference type="Pfam" id="PF00905">
    <property type="entry name" value="Transpeptidase"/>
    <property type="match status" value="1"/>
</dbReference>
<proteinExistence type="inferred from homology"/>
<dbReference type="Gene3D" id="3.30.1390.30">
    <property type="entry name" value="Penicillin-binding protein 2a, domain 3"/>
    <property type="match status" value="1"/>
</dbReference>
<dbReference type="GO" id="GO:0071972">
    <property type="term" value="F:peptidoglycan L,D-transpeptidase activity"/>
    <property type="evidence" value="ECO:0007669"/>
    <property type="project" value="TreeGrafter"/>
</dbReference>
<reference evidence="11 12" key="1">
    <citation type="submission" date="2012-09" db="EMBL/GenBank/DDBJ databases">
        <title>Genome Sequence of Bacillus sp. DW5-4.</title>
        <authorList>
            <person name="Lai Q."/>
            <person name="Liu Y."/>
            <person name="Shao Z."/>
        </authorList>
    </citation>
    <scope>NUCLEOTIDE SEQUENCE [LARGE SCALE GENOMIC DNA]</scope>
    <source>
        <strain evidence="11 12">DW5-4</strain>
    </source>
</reference>
<evidence type="ECO:0000259" key="8">
    <source>
        <dbReference type="Pfam" id="PF00905"/>
    </source>
</evidence>
<dbReference type="InterPro" id="IPR005311">
    <property type="entry name" value="PBP_dimer"/>
</dbReference>
<evidence type="ECO:0000313" key="11">
    <source>
        <dbReference type="EMBL" id="KEP26873.1"/>
    </source>
</evidence>
<dbReference type="Pfam" id="PF05223">
    <property type="entry name" value="MecA_N"/>
    <property type="match status" value="1"/>
</dbReference>
<dbReference type="RefSeq" id="WP_034320071.1">
    <property type="nucleotide sequence ID" value="NZ_JOTP01000006.1"/>
</dbReference>
<dbReference type="InterPro" id="IPR007887">
    <property type="entry name" value="MecA_N"/>
</dbReference>
<accession>A0A081LC97</accession>
<comment type="catalytic activity">
    <reaction evidence="6">
        <text>Preferential cleavage: (Ac)2-L-Lys-D-Ala-|-D-Ala. Also transpeptidation of peptidyl-alanyl moieties that are N-acyl substituents of D-alanine.</text>
        <dbReference type="EC" id="3.4.16.4"/>
    </reaction>
</comment>
<dbReference type="SUPFAM" id="SSF56519">
    <property type="entry name" value="Penicillin binding protein dimerisation domain"/>
    <property type="match status" value="1"/>
</dbReference>
<feature type="domain" description="Penicillin-binding protein transpeptidase" evidence="8">
    <location>
        <begin position="365"/>
        <end position="663"/>
    </location>
</feature>
<dbReference type="SUPFAM" id="SSF56601">
    <property type="entry name" value="beta-lactamase/transpeptidase-like"/>
    <property type="match status" value="1"/>
</dbReference>
<dbReference type="InterPro" id="IPR032710">
    <property type="entry name" value="NTF2-like_dom_sf"/>
</dbReference>
<evidence type="ECO:0000256" key="4">
    <source>
        <dbReference type="ARBA" id="ARBA00012448"/>
    </source>
</evidence>
<evidence type="ECO:0000256" key="3">
    <source>
        <dbReference type="ARBA" id="ARBA00007171"/>
    </source>
</evidence>
<keyword evidence="7" id="KW-0812">Transmembrane</keyword>
<dbReference type="AlphaFoldDB" id="A0A081LC97"/>
<evidence type="ECO:0000259" key="10">
    <source>
        <dbReference type="Pfam" id="PF05223"/>
    </source>
</evidence>
<dbReference type="OrthoDB" id="9766847at2"/>
<comment type="caution">
    <text evidence="11">The sequence shown here is derived from an EMBL/GenBank/DDBJ whole genome shotgun (WGS) entry which is preliminary data.</text>
</comment>
<evidence type="ECO:0000313" key="12">
    <source>
        <dbReference type="Proteomes" id="UP000028091"/>
    </source>
</evidence>
<feature type="transmembrane region" description="Helical" evidence="7">
    <location>
        <begin position="15"/>
        <end position="32"/>
    </location>
</feature>
<keyword evidence="12" id="KW-1185">Reference proteome</keyword>
<dbReference type="GO" id="GO:0005886">
    <property type="term" value="C:plasma membrane"/>
    <property type="evidence" value="ECO:0007669"/>
    <property type="project" value="TreeGrafter"/>
</dbReference>
<comment type="similarity">
    <text evidence="3">Belongs to the transpeptidase family.</text>
</comment>
<dbReference type="GO" id="GO:0009252">
    <property type="term" value="P:peptidoglycan biosynthetic process"/>
    <property type="evidence" value="ECO:0007669"/>
    <property type="project" value="UniProtKB-UniPathway"/>
</dbReference>
<keyword evidence="7" id="KW-1133">Transmembrane helix</keyword>
<sequence length="679" mass="75466">MYTDQRKAFWKQKKVIIPILSMIVLAAAFFFLKDTLFSKEKEALQAAESFTKHMEKKDFAKLSDEVTSASLKANDFSKKQLTEKYDNIFNGIGAYDLNVSKVKVEKQDKGNGYQFTYDVTMKTSLGKLNKLSYKGVLTEEDDKWKVDWKPNLIFPQMEKGDTIKVKPDPAVRGNIVDRKDRTLAETTGGNALGIIPEKLGTGNEKESNIKKISKAFDIDEELIQNQLKQTWVTDNTFVPLKSMLKQMPIPKDVNGVTYQSKEMRYYPYNEAAAHLTGYVGKANADDIKRNPALKADQIIGKTGLEFTFDQNLRGQDGGSILIVHDETGIEETLQKTDRKDGKTVKLTIDASLQKKAYEQLKGEKGAVTIMNPSSGDLLALVSTPSYDVNLMTNGITPKQYQAYSENPDLPFQARYASRYAPGSTFKTITAAIGLETGVTKPNKVRTIHGLKWQKDQSWGNYRITRVHDKENVNMVDALVYSDNIYFGQEALEIGKDTYEKKVKTFGFGEDLHMPFTMKPAQVSNDGIQSDILLADSAYGQGELLMSPIEQVHAYSPFATGGKLVYPRVIQDEKTVSPKQIIKEDSANTVKDALTQVVTNPNGTAHSLQIEGADIAAKTGTAELKSKQGATDGTENGFLLAFNPKKEDYVLVGMIEGVKNRGGSGLVIQKMKPVIASFYQ</sequence>
<dbReference type="Gene3D" id="3.90.1310.10">
    <property type="entry name" value="Penicillin-binding protein 2a (Domain 2)"/>
    <property type="match status" value="1"/>
</dbReference>
<dbReference type="EC" id="3.4.16.4" evidence="4"/>
<dbReference type="GO" id="GO:0046677">
    <property type="term" value="P:response to antibiotic"/>
    <property type="evidence" value="ECO:0007669"/>
    <property type="project" value="InterPro"/>
</dbReference>
<evidence type="ECO:0000256" key="1">
    <source>
        <dbReference type="ARBA" id="ARBA00004370"/>
    </source>
</evidence>
<dbReference type="InterPro" id="IPR012338">
    <property type="entry name" value="Beta-lactam/transpept-like"/>
</dbReference>
<evidence type="ECO:0000256" key="7">
    <source>
        <dbReference type="SAM" id="Phobius"/>
    </source>
</evidence>
<feature type="domain" description="Penicillin-binding protein dimerisation" evidence="9">
    <location>
        <begin position="168"/>
        <end position="325"/>
    </location>
</feature>
<evidence type="ECO:0000259" key="9">
    <source>
        <dbReference type="Pfam" id="PF03717"/>
    </source>
</evidence>
<dbReference type="SUPFAM" id="SSF54427">
    <property type="entry name" value="NTF2-like"/>
    <property type="match status" value="1"/>
</dbReference>
<dbReference type="UniPathway" id="UPA00219"/>
<dbReference type="PANTHER" id="PTHR30627:SF25">
    <property type="entry name" value="PENICILLIN-BINDING PROTEIN 3"/>
    <property type="match status" value="1"/>
</dbReference>
<dbReference type="EMBL" id="JOTP01000006">
    <property type="protein sequence ID" value="KEP26873.1"/>
    <property type="molecule type" value="Genomic_DNA"/>
</dbReference>
<dbReference type="Gene3D" id="3.10.450.100">
    <property type="entry name" value="NTF2-like, domain 1"/>
    <property type="match status" value="1"/>
</dbReference>
<organism evidence="11 12">
    <name type="scientific">Bacillus zhangzhouensis</name>
    <dbReference type="NCBI Taxonomy" id="1178540"/>
    <lineage>
        <taxon>Bacteria</taxon>
        <taxon>Bacillati</taxon>
        <taxon>Bacillota</taxon>
        <taxon>Bacilli</taxon>
        <taxon>Bacillales</taxon>
        <taxon>Bacillaceae</taxon>
        <taxon>Bacillus</taxon>
    </lineage>
</organism>
<evidence type="ECO:0000256" key="5">
    <source>
        <dbReference type="ARBA" id="ARBA00023136"/>
    </source>
</evidence>
<dbReference type="GO" id="GO:0071555">
    <property type="term" value="P:cell wall organization"/>
    <property type="evidence" value="ECO:0007669"/>
    <property type="project" value="TreeGrafter"/>
</dbReference>
<gene>
    <name evidence="11" type="ORF">BA70_16765</name>
</gene>
<dbReference type="InterPro" id="IPR001460">
    <property type="entry name" value="PCN-bd_Tpept"/>
</dbReference>
<dbReference type="Proteomes" id="UP000028091">
    <property type="component" value="Unassembled WGS sequence"/>
</dbReference>
<comment type="pathway">
    <text evidence="2">Cell wall biogenesis; peptidoglycan biosynthesis.</text>
</comment>
<dbReference type="GO" id="GO:0008658">
    <property type="term" value="F:penicillin binding"/>
    <property type="evidence" value="ECO:0007669"/>
    <property type="project" value="InterPro"/>
</dbReference>
<feature type="domain" description="NTF2-like N-terminal transpeptidase" evidence="10">
    <location>
        <begin position="43"/>
        <end position="161"/>
    </location>
</feature>
<protein>
    <recommendedName>
        <fullName evidence="4">serine-type D-Ala-D-Ala carboxypeptidase</fullName>
        <ecNumber evidence="4">3.4.16.4</ecNumber>
    </recommendedName>
</protein>
<comment type="subcellular location">
    <subcellularLocation>
        <location evidence="1">Membrane</location>
    </subcellularLocation>
</comment>
<dbReference type="GO" id="GO:0009002">
    <property type="term" value="F:serine-type D-Ala-D-Ala carboxypeptidase activity"/>
    <property type="evidence" value="ECO:0007669"/>
    <property type="project" value="UniProtKB-EC"/>
</dbReference>
<keyword evidence="5 7" id="KW-0472">Membrane</keyword>
<dbReference type="Gene3D" id="3.40.710.10">
    <property type="entry name" value="DD-peptidase/beta-lactamase superfamily"/>
    <property type="match status" value="1"/>
</dbReference>